<feature type="transmembrane region" description="Helical" evidence="7">
    <location>
        <begin position="191"/>
        <end position="213"/>
    </location>
</feature>
<keyword evidence="7" id="KW-1006">Bacterial flagellum protein export</keyword>
<keyword evidence="6 7" id="KW-0472">Membrane</keyword>
<keyword evidence="7" id="KW-0653">Protein transport</keyword>
<reference evidence="8 9" key="1">
    <citation type="submission" date="2015-06" db="EMBL/GenBank/DDBJ databases">
        <title>Genome sequencing of Thermotogales isolates from hydrothermal vents.</title>
        <authorList>
            <person name="Haverkamp T.H."/>
            <person name="Kublanov I.V."/>
            <person name="Nesbo C.L."/>
        </authorList>
    </citation>
    <scope>NUCLEOTIDE SEQUENCE [LARGE SCALE GENOMIC DNA]</scope>
    <source>
        <strain evidence="9">ik275mar</strain>
    </source>
</reference>
<evidence type="ECO:0000256" key="3">
    <source>
        <dbReference type="ARBA" id="ARBA00022475"/>
    </source>
</evidence>
<dbReference type="InterPro" id="IPR042196">
    <property type="entry name" value="FHIPEP_4"/>
</dbReference>
<dbReference type="Gene3D" id="3.40.50.12790">
    <property type="entry name" value="FHIPEP family, domain 4"/>
    <property type="match status" value="1"/>
</dbReference>
<evidence type="ECO:0000256" key="6">
    <source>
        <dbReference type="ARBA" id="ARBA00023136"/>
    </source>
</evidence>
<keyword evidence="8" id="KW-0966">Cell projection</keyword>
<dbReference type="PRINTS" id="PR00949">
    <property type="entry name" value="TYPE3IMAPROT"/>
</dbReference>
<dbReference type="InterPro" id="IPR042193">
    <property type="entry name" value="FHIPEP_3"/>
</dbReference>
<protein>
    <recommendedName>
        <fullName evidence="7">Flagellar biosynthesis protein FlhA</fullName>
    </recommendedName>
</protein>
<comment type="caution">
    <text evidence="7">Lacks conserved residue(s) required for the propagation of feature annotation.</text>
</comment>
<comment type="subcellular location">
    <subcellularLocation>
        <location evidence="1 7">Cell membrane</location>
        <topology evidence="1 7">Multi-pass membrane protein</topology>
    </subcellularLocation>
</comment>
<evidence type="ECO:0000256" key="4">
    <source>
        <dbReference type="ARBA" id="ARBA00022692"/>
    </source>
</evidence>
<feature type="transmembrane region" description="Helical" evidence="7">
    <location>
        <begin position="7"/>
        <end position="25"/>
    </location>
</feature>
<keyword evidence="8" id="KW-0282">Flagellum</keyword>
<feature type="transmembrane region" description="Helical" evidence="7">
    <location>
        <begin position="102"/>
        <end position="123"/>
    </location>
</feature>
<keyword evidence="5 7" id="KW-1133">Transmembrane helix</keyword>
<keyword evidence="8" id="KW-0969">Cilium</keyword>
<dbReference type="PIRSF" id="PIRSF005419">
    <property type="entry name" value="FlhA"/>
    <property type="match status" value="1"/>
</dbReference>
<keyword evidence="7" id="KW-1005">Bacterial flagellum biogenesis</keyword>
<name>A0ABX3IHV1_9BACT</name>
<keyword evidence="7" id="KW-0813">Transport</keyword>
<dbReference type="Gene3D" id="1.10.8.540">
    <property type="entry name" value="FHIPEP family, domain 3"/>
    <property type="match status" value="1"/>
</dbReference>
<feature type="transmembrane region" description="Helical" evidence="7">
    <location>
        <begin position="62"/>
        <end position="82"/>
    </location>
</feature>
<dbReference type="InterPro" id="IPR006301">
    <property type="entry name" value="FlhA"/>
</dbReference>
<keyword evidence="3 7" id="KW-1003">Cell membrane</keyword>
<evidence type="ECO:0000313" key="8">
    <source>
        <dbReference type="EMBL" id="ONN26756.1"/>
    </source>
</evidence>
<accession>A0ABX3IHV1</accession>
<dbReference type="Pfam" id="PF00771">
    <property type="entry name" value="FHIPEP"/>
    <property type="match status" value="1"/>
</dbReference>
<evidence type="ECO:0000256" key="5">
    <source>
        <dbReference type="ARBA" id="ARBA00022989"/>
    </source>
</evidence>
<dbReference type="RefSeq" id="WP_077198631.1">
    <property type="nucleotide sequence ID" value="NZ_LBFC01000022.1"/>
</dbReference>
<dbReference type="InterPro" id="IPR001712">
    <property type="entry name" value="T3SS_FHIPEP"/>
</dbReference>
<evidence type="ECO:0000256" key="2">
    <source>
        <dbReference type="ARBA" id="ARBA00008835"/>
    </source>
</evidence>
<keyword evidence="4 7" id="KW-0812">Transmembrane</keyword>
<dbReference type="PANTHER" id="PTHR30161:SF1">
    <property type="entry name" value="FLAGELLAR BIOSYNTHESIS PROTEIN FLHA-RELATED"/>
    <property type="match status" value="1"/>
</dbReference>
<organism evidence="8 9">
    <name type="scientific">Thermosipho affectus</name>
    <dbReference type="NCBI Taxonomy" id="660294"/>
    <lineage>
        <taxon>Bacteria</taxon>
        <taxon>Thermotogati</taxon>
        <taxon>Thermotogota</taxon>
        <taxon>Thermotogae</taxon>
        <taxon>Thermotogales</taxon>
        <taxon>Fervidobacteriaceae</taxon>
        <taxon>Thermosipho</taxon>
    </lineage>
</organism>
<dbReference type="PANTHER" id="PTHR30161">
    <property type="entry name" value="FLAGELLAR EXPORT PROTEIN, MEMBRANE FLHA SUBUNIT-RELATED"/>
    <property type="match status" value="1"/>
</dbReference>
<evidence type="ECO:0000313" key="9">
    <source>
        <dbReference type="Proteomes" id="UP000242616"/>
    </source>
</evidence>
<keyword evidence="9" id="KW-1185">Reference proteome</keyword>
<evidence type="ECO:0000256" key="1">
    <source>
        <dbReference type="ARBA" id="ARBA00004651"/>
    </source>
</evidence>
<dbReference type="Proteomes" id="UP000242616">
    <property type="component" value="Unassembled WGS sequence"/>
</dbReference>
<sequence>MNKGADVIVAIMVAAIVLLMVLPIPGFLLDFFQLLNISLSLVILFSTMYIRKALELSSFPTILLVVTLFRLGLNVASTRLILLQGPKFSGKVIRAFGDFVVGGNYVVGLVVFLILVIIQFIVITRGSERIAEVAARFTLDAMPGKQMSVDADLNAGLITEEEARKRREEIRREADFYGAMDGASKFVRGDAIASIIIVLVNIIGGLIIGILTHKMTINEAAQTFTLFTVGDGLVTQIPALMVSTATGILVSRAASEDNLGNELIKELGSEKKVIILTGTILMFLGIFTPIPLTAVLIGLLFLITGILIKGNQEPELQTTEYSGEMYTEKSLGPVLSTPQEVSEILQTDTVEIEIGYGLIPLADTSQGGDLLERVTMVRKQLAYELGLVVSPIRVRDSVLLNSNEYAIFIRGAEVAKYELLPNRLLAINPGTVIEKIPGIETKEPAFGLQAFWIDESKKEEASRLGYTVVDPPTVFATHLTEVLKRHAHELLGSKEFDLLIEGLRNKFDKLVDDLFNLLKPAEIKKILQRLLKEGISIRNLPLIFETLLEYGEYTKDIVYLTEKVRKSLRRQIITPLIAQDNILHAVALDNNLEKNLINLVKEIDGERYLDLNPEIMRELIESISRNLETLMKKGYNPILITSSSLRPLIADLIIKFIPGIFVISYEEIPENVTMQIEGVIKL</sequence>
<gene>
    <name evidence="7 8" type="primary">flhA</name>
    <name evidence="8" type="ORF">XJ44_07780</name>
</gene>
<evidence type="ECO:0000256" key="7">
    <source>
        <dbReference type="RuleBase" id="RU364093"/>
    </source>
</evidence>
<feature type="transmembrane region" description="Helical" evidence="7">
    <location>
        <begin position="275"/>
        <end position="308"/>
    </location>
</feature>
<dbReference type="EMBL" id="LBFC01000022">
    <property type="protein sequence ID" value="ONN26756.1"/>
    <property type="molecule type" value="Genomic_DNA"/>
</dbReference>
<dbReference type="Gene3D" id="3.40.30.60">
    <property type="entry name" value="FHIPEP family, domain 1"/>
    <property type="match status" value="1"/>
</dbReference>
<comment type="function">
    <text evidence="7">Required for formation of the rod structure of the flagellar apparatus. Together with FliI and FliH, may constitute the export apparatus of flagellin.</text>
</comment>
<proteinExistence type="inferred from homology"/>
<dbReference type="InterPro" id="IPR042194">
    <property type="entry name" value="FHIPEP_1"/>
</dbReference>
<dbReference type="NCBIfam" id="TIGR01398">
    <property type="entry name" value="FlhA"/>
    <property type="match status" value="1"/>
</dbReference>
<comment type="caution">
    <text evidence="8">The sequence shown here is derived from an EMBL/GenBank/DDBJ whole genome shotgun (WGS) entry which is preliminary data.</text>
</comment>
<comment type="similarity">
    <text evidence="2 7">Belongs to the FHIPEP (flagella/HR/invasion proteins export pore) family.</text>
</comment>